<name>A0A835YL55_9STRA</name>
<dbReference type="AlphaFoldDB" id="A0A835YL55"/>
<evidence type="ECO:0008006" key="4">
    <source>
        <dbReference type="Google" id="ProtNLM"/>
    </source>
</evidence>
<evidence type="ECO:0000256" key="1">
    <source>
        <dbReference type="SAM" id="MobiDB-lite"/>
    </source>
</evidence>
<feature type="region of interest" description="Disordered" evidence="1">
    <location>
        <begin position="456"/>
        <end position="478"/>
    </location>
</feature>
<keyword evidence="3" id="KW-1185">Reference proteome</keyword>
<feature type="region of interest" description="Disordered" evidence="1">
    <location>
        <begin position="378"/>
        <end position="403"/>
    </location>
</feature>
<dbReference type="Proteomes" id="UP000664859">
    <property type="component" value="Unassembled WGS sequence"/>
</dbReference>
<sequence>MAALAGGSNVLLLPLRASGTCSRGWHMTTCQQIQQHDVVRLRGGGPLSAAHAKARLESAGESALMYMSRVLHPRRELKAVLSSSLEGCLVRVTRPDTYPVDEALLQRVLVTARKLGDPKTFNGAAPHTVLASKLLKKVFERDWRTCAKGLHVLHRLLSDADAVTHAYADYVIHRAGAMDAVREGIVALAASACFRQSPGAGARALLSTGPNIALCDNIRTSSLPHLNFNLNCRGHTASRRQAQQVLSGMNAVLNKGLSTCFATGVMGATTPLQRQCRDLALADARALLALFAAAPPPPLSPPPPRAAASSSSSSSAQELGAEGELCAQLAAAVAAACGDACAVPSWVSELAAEGAAAAAEAATAAAAAAAAEENGGWTASVGGEGATAGEAGGGRGGGEEGTAAPLPAQMGVCVAELGGGAQEGGAVAAAEVAAVTIEGGSRRAAGPLEYASMRGETEGAARRAEEHDSAAAAEGDCTGAGGALSDAREVGGGGDMHAIAGVSEADGRGARGAMQEGSGAIDAGARPNQAAAAAAANDAFEAQVPVHGTAAEEVAGGGTAQTEAAAEAEARAQSEGAAAVTDGTT</sequence>
<feature type="compositionally biased region" description="Gly residues" evidence="1">
    <location>
        <begin position="382"/>
        <end position="400"/>
    </location>
</feature>
<gene>
    <name evidence="2" type="ORF">JKP88DRAFT_261542</name>
</gene>
<protein>
    <recommendedName>
        <fullName evidence="4">ENTH domain-containing protein</fullName>
    </recommendedName>
</protein>
<feature type="compositionally biased region" description="Low complexity" evidence="1">
    <location>
        <begin position="553"/>
        <end position="579"/>
    </location>
</feature>
<dbReference type="OrthoDB" id="44015at2759"/>
<feature type="compositionally biased region" description="Pro residues" evidence="1">
    <location>
        <begin position="295"/>
        <end position="305"/>
    </location>
</feature>
<comment type="caution">
    <text evidence="2">The sequence shown here is derived from an EMBL/GenBank/DDBJ whole genome shotgun (WGS) entry which is preliminary data.</text>
</comment>
<feature type="compositionally biased region" description="Basic and acidic residues" evidence="1">
    <location>
        <begin position="456"/>
        <end position="469"/>
    </location>
</feature>
<evidence type="ECO:0000313" key="2">
    <source>
        <dbReference type="EMBL" id="KAG5176488.1"/>
    </source>
</evidence>
<dbReference type="Gene3D" id="1.25.40.90">
    <property type="match status" value="1"/>
</dbReference>
<feature type="region of interest" description="Disordered" evidence="1">
    <location>
        <begin position="553"/>
        <end position="585"/>
    </location>
</feature>
<reference evidence="2" key="1">
    <citation type="submission" date="2021-02" db="EMBL/GenBank/DDBJ databases">
        <title>First Annotated Genome of the Yellow-green Alga Tribonema minus.</title>
        <authorList>
            <person name="Mahan K.M."/>
        </authorList>
    </citation>
    <scope>NUCLEOTIDE SEQUENCE</scope>
    <source>
        <strain evidence="2">UTEX B ZZ1240</strain>
    </source>
</reference>
<accession>A0A835YL55</accession>
<organism evidence="2 3">
    <name type="scientific">Tribonema minus</name>
    <dbReference type="NCBI Taxonomy" id="303371"/>
    <lineage>
        <taxon>Eukaryota</taxon>
        <taxon>Sar</taxon>
        <taxon>Stramenopiles</taxon>
        <taxon>Ochrophyta</taxon>
        <taxon>PX clade</taxon>
        <taxon>Xanthophyceae</taxon>
        <taxon>Tribonematales</taxon>
        <taxon>Tribonemataceae</taxon>
        <taxon>Tribonema</taxon>
    </lineage>
</organism>
<evidence type="ECO:0000313" key="3">
    <source>
        <dbReference type="Proteomes" id="UP000664859"/>
    </source>
</evidence>
<feature type="region of interest" description="Disordered" evidence="1">
    <location>
        <begin position="295"/>
        <end position="314"/>
    </location>
</feature>
<proteinExistence type="predicted"/>
<dbReference type="SUPFAM" id="SSF48464">
    <property type="entry name" value="ENTH/VHS domain"/>
    <property type="match status" value="1"/>
</dbReference>
<dbReference type="InterPro" id="IPR008942">
    <property type="entry name" value="ENTH_VHS"/>
</dbReference>
<dbReference type="EMBL" id="JAFCMP010000536">
    <property type="protein sequence ID" value="KAG5176488.1"/>
    <property type="molecule type" value="Genomic_DNA"/>
</dbReference>